<dbReference type="Proteomes" id="UP000199663">
    <property type="component" value="Unassembled WGS sequence"/>
</dbReference>
<protein>
    <submittedName>
        <fullName evidence="3">Outer membrane protein beta-barrel domain-containing protein</fullName>
    </submittedName>
</protein>
<dbReference type="EMBL" id="FNQC01000006">
    <property type="protein sequence ID" value="SDZ11174.1"/>
    <property type="molecule type" value="Genomic_DNA"/>
</dbReference>
<reference evidence="3 4" key="1">
    <citation type="submission" date="2016-10" db="EMBL/GenBank/DDBJ databases">
        <authorList>
            <person name="Varghese N."/>
            <person name="Submissions S."/>
        </authorList>
    </citation>
    <scope>NUCLEOTIDE SEQUENCE [LARGE SCALE GENOMIC DNA]</scope>
    <source>
        <strain evidence="3 4">DSM 17997</strain>
    </source>
</reference>
<comment type="caution">
    <text evidence="3">The sequence shown here is derived from an EMBL/GenBank/DDBJ whole genome shotgun (WGS) entry which is preliminary data.</text>
</comment>
<keyword evidence="1" id="KW-0732">Signal</keyword>
<feature type="signal peptide" evidence="1">
    <location>
        <begin position="1"/>
        <end position="33"/>
    </location>
</feature>
<dbReference type="Pfam" id="PF13568">
    <property type="entry name" value="OMP_b-brl_2"/>
    <property type="match status" value="1"/>
</dbReference>
<feature type="chain" id="PRO_5045899758" evidence="1">
    <location>
        <begin position="34"/>
        <end position="210"/>
    </location>
</feature>
<keyword evidence="4" id="KW-1185">Reference proteome</keyword>
<evidence type="ECO:0000259" key="2">
    <source>
        <dbReference type="Pfam" id="PF13568"/>
    </source>
</evidence>
<name>A0A1H3QCB0_9BACT</name>
<feature type="domain" description="Outer membrane protein beta-barrel" evidence="2">
    <location>
        <begin position="32"/>
        <end position="184"/>
    </location>
</feature>
<evidence type="ECO:0000313" key="4">
    <source>
        <dbReference type="Proteomes" id="UP000199663"/>
    </source>
</evidence>
<accession>A0A1H3QCB0</accession>
<organism evidence="3 4">
    <name type="scientific">Rhodonellum ikkaensis</name>
    <dbReference type="NCBI Taxonomy" id="336829"/>
    <lineage>
        <taxon>Bacteria</taxon>
        <taxon>Pseudomonadati</taxon>
        <taxon>Bacteroidota</taxon>
        <taxon>Cytophagia</taxon>
        <taxon>Cytophagales</taxon>
        <taxon>Cytophagaceae</taxon>
        <taxon>Rhodonellum</taxon>
    </lineage>
</organism>
<gene>
    <name evidence="3" type="ORF">SAMN05444412_10619</name>
</gene>
<dbReference type="InterPro" id="IPR025665">
    <property type="entry name" value="Beta-barrel_OMP_2"/>
</dbReference>
<evidence type="ECO:0000256" key="1">
    <source>
        <dbReference type="SAM" id="SignalP"/>
    </source>
</evidence>
<evidence type="ECO:0000313" key="3">
    <source>
        <dbReference type="EMBL" id="SDZ11174.1"/>
    </source>
</evidence>
<sequence length="210" mass="22961">MGRFTFLNGKKIRFVKKYFLVVSFLGMMGSAMAQDFSIGPKVGVSQGNIAVNGEGYSSGDSKLGYHVGAFVRMGGSSFFIQPEFLYTNTGGQIIQKNDAGEERNIDASFNRLDIPMMLGFKVANFFRLQAGPIASILLDYKIEDAVQVAQDVDYRNATIGYQAGVGLDIGNLILDLKYESSLGKNSKSVAGFETDQRQNQIVLSAGFRLF</sequence>
<proteinExistence type="predicted"/>